<dbReference type="InterPro" id="IPR032466">
    <property type="entry name" value="Metal_Hydrolase"/>
</dbReference>
<organism evidence="4 5">
    <name type="scientific">Nocardiopsis rhodophaea</name>
    <dbReference type="NCBI Taxonomy" id="280238"/>
    <lineage>
        <taxon>Bacteria</taxon>
        <taxon>Bacillati</taxon>
        <taxon>Actinomycetota</taxon>
        <taxon>Actinomycetes</taxon>
        <taxon>Streptosporangiales</taxon>
        <taxon>Nocardiopsidaceae</taxon>
        <taxon>Nocardiopsis</taxon>
    </lineage>
</organism>
<proteinExistence type="predicted"/>
<dbReference type="InterPro" id="IPR050287">
    <property type="entry name" value="MTA/SAH_deaminase"/>
</dbReference>
<dbReference type="InterPro" id="IPR006680">
    <property type="entry name" value="Amidohydro-rel"/>
</dbReference>
<reference evidence="4 5" key="1">
    <citation type="journal article" date="2019" name="Int. J. Syst. Evol. Microbiol.">
        <title>The Global Catalogue of Microorganisms (GCM) 10K type strain sequencing project: providing services to taxonomists for standard genome sequencing and annotation.</title>
        <authorList>
            <consortium name="The Broad Institute Genomics Platform"/>
            <consortium name="The Broad Institute Genome Sequencing Center for Infectious Disease"/>
            <person name="Wu L."/>
            <person name="Ma J."/>
        </authorList>
    </citation>
    <scope>NUCLEOTIDE SEQUENCE [LARGE SCALE GENOMIC DNA]</scope>
    <source>
        <strain evidence="4 5">JCM 15313</strain>
    </source>
</reference>
<dbReference type="Proteomes" id="UP001501585">
    <property type="component" value="Unassembled WGS sequence"/>
</dbReference>
<feature type="region of interest" description="Disordered" evidence="2">
    <location>
        <begin position="1"/>
        <end position="38"/>
    </location>
</feature>
<dbReference type="PANTHER" id="PTHR43794:SF11">
    <property type="entry name" value="AMIDOHYDROLASE-RELATED DOMAIN-CONTAINING PROTEIN"/>
    <property type="match status" value="1"/>
</dbReference>
<feature type="domain" description="Amidohydrolase-related" evidence="3">
    <location>
        <begin position="93"/>
        <end position="478"/>
    </location>
</feature>
<protein>
    <submittedName>
        <fullName evidence="4">Formimidoylglutamate deiminase</fullName>
    </submittedName>
</protein>
<evidence type="ECO:0000313" key="4">
    <source>
        <dbReference type="EMBL" id="GAA1987452.1"/>
    </source>
</evidence>
<dbReference type="NCBIfam" id="NF006681">
    <property type="entry name" value="PRK09229.1-2"/>
    <property type="match status" value="1"/>
</dbReference>
<keyword evidence="5" id="KW-1185">Reference proteome</keyword>
<comment type="caution">
    <text evidence="4">The sequence shown here is derived from an EMBL/GenBank/DDBJ whole genome shotgun (WGS) entry which is preliminary data.</text>
</comment>
<dbReference type="Pfam" id="PF01979">
    <property type="entry name" value="Amidohydro_1"/>
    <property type="match status" value="1"/>
</dbReference>
<dbReference type="EMBL" id="BAAAPC010000004">
    <property type="protein sequence ID" value="GAA1987452.1"/>
    <property type="molecule type" value="Genomic_DNA"/>
</dbReference>
<keyword evidence="1" id="KW-0378">Hydrolase</keyword>
<dbReference type="PANTHER" id="PTHR43794">
    <property type="entry name" value="AMINOHYDROLASE SSNA-RELATED"/>
    <property type="match status" value="1"/>
</dbReference>
<sequence length="510" mass="53007">MSPSPTSAGQGPDSGASHTGRDPRPAPGAPGTGSTTAGSTMRRYWCEWAWTGGDDAPVEADVLIELGANGRIAAVTPGSAPAADAERLPGLTMAGLANAHSHAFHRALRGRTHGDGGSFWTWRERMYEVADRLTPDSYHRLARAVYAEMALAGITCVGEFHYLHHDRAGVPYADPNAMSAALVAAAADAGIRITLLDTCYLSGGLSAEGGHTPLDGTQLRFGDGDADAWAARVDAFRPQGDHARLGAAVHSVRAVPAAQIPGVAAWAEAREAPLHVHLSEQRAENTACAAAYGRTPAALLADAGALGTRTSLVHATHLTDADVSAVRAARATVCLCLTTERDLADGIARTGDLVAGDAADGTGPAALSLGTDQHAQIDMFEEMRGAELHERLRTGRRGVLTPSALRTAATLHGHASLGWISETTAEAGALTPGARADLVTLRLDSIRLAGLDPARASDAVVFAATAADVRHVMADGRWIVRDGAHLTVPDTARELDAAITELYAPAARNR</sequence>
<evidence type="ECO:0000256" key="1">
    <source>
        <dbReference type="ARBA" id="ARBA00022801"/>
    </source>
</evidence>
<dbReference type="Gene3D" id="3.20.20.140">
    <property type="entry name" value="Metal-dependent hydrolases"/>
    <property type="match status" value="1"/>
</dbReference>
<gene>
    <name evidence="4" type="ORF">GCM10009799_11310</name>
</gene>
<dbReference type="SUPFAM" id="SSF51338">
    <property type="entry name" value="Composite domain of metallo-dependent hydrolases"/>
    <property type="match status" value="1"/>
</dbReference>
<accession>A0ABN2SK80</accession>
<name>A0ABN2SK80_9ACTN</name>
<evidence type="ECO:0000313" key="5">
    <source>
        <dbReference type="Proteomes" id="UP001501585"/>
    </source>
</evidence>
<dbReference type="NCBIfam" id="TIGR02022">
    <property type="entry name" value="hutF"/>
    <property type="match status" value="1"/>
</dbReference>
<dbReference type="InterPro" id="IPR011059">
    <property type="entry name" value="Metal-dep_hydrolase_composite"/>
</dbReference>
<dbReference type="InterPro" id="IPR010252">
    <property type="entry name" value="HutF"/>
</dbReference>
<evidence type="ECO:0000256" key="2">
    <source>
        <dbReference type="SAM" id="MobiDB-lite"/>
    </source>
</evidence>
<dbReference type="Gene3D" id="2.30.40.10">
    <property type="entry name" value="Urease, subunit C, domain 1"/>
    <property type="match status" value="1"/>
</dbReference>
<evidence type="ECO:0000259" key="3">
    <source>
        <dbReference type="Pfam" id="PF01979"/>
    </source>
</evidence>
<dbReference type="SUPFAM" id="SSF51556">
    <property type="entry name" value="Metallo-dependent hydrolases"/>
    <property type="match status" value="1"/>
</dbReference>